<dbReference type="Pfam" id="PF01070">
    <property type="entry name" value="FMN_dh"/>
    <property type="match status" value="1"/>
</dbReference>
<dbReference type="InterPro" id="IPR036400">
    <property type="entry name" value="Cyt_B5-like_heme/steroid_sf"/>
</dbReference>
<evidence type="ECO:0000256" key="5">
    <source>
        <dbReference type="ARBA" id="ARBA00022617"/>
    </source>
</evidence>
<evidence type="ECO:0000259" key="17">
    <source>
        <dbReference type="PROSITE" id="PS50255"/>
    </source>
</evidence>
<evidence type="ECO:0000256" key="7">
    <source>
        <dbReference type="ARBA" id="ARBA00022643"/>
    </source>
</evidence>
<evidence type="ECO:0000313" key="20">
    <source>
        <dbReference type="Proteomes" id="UP001172681"/>
    </source>
</evidence>
<dbReference type="GO" id="GO:0005758">
    <property type="term" value="C:mitochondrial intermembrane space"/>
    <property type="evidence" value="ECO:0007669"/>
    <property type="project" value="UniProtKB-SubCell"/>
</dbReference>
<dbReference type="InterPro" id="IPR001199">
    <property type="entry name" value="Cyt_B5-like_heme/steroid-bd"/>
</dbReference>
<organism evidence="19 20">
    <name type="scientific">Knufia peltigerae</name>
    <dbReference type="NCBI Taxonomy" id="1002370"/>
    <lineage>
        <taxon>Eukaryota</taxon>
        <taxon>Fungi</taxon>
        <taxon>Dikarya</taxon>
        <taxon>Ascomycota</taxon>
        <taxon>Pezizomycotina</taxon>
        <taxon>Eurotiomycetes</taxon>
        <taxon>Chaetothyriomycetidae</taxon>
        <taxon>Chaetothyriales</taxon>
        <taxon>Trichomeriaceae</taxon>
        <taxon>Knufia</taxon>
    </lineage>
</organism>
<dbReference type="GO" id="GO:0046872">
    <property type="term" value="F:metal ion binding"/>
    <property type="evidence" value="ECO:0007669"/>
    <property type="project" value="UniProtKB-KW"/>
</dbReference>
<dbReference type="SUPFAM" id="SSF51395">
    <property type="entry name" value="FMN-linked oxidoreductases"/>
    <property type="match status" value="1"/>
</dbReference>
<reference evidence="19" key="1">
    <citation type="submission" date="2022-10" db="EMBL/GenBank/DDBJ databases">
        <title>Culturing micro-colonial fungi from biological soil crusts in the Mojave desert and describing Neophaeococcomyces mojavensis, and introducing the new genera and species Taxawa tesnikishii.</title>
        <authorList>
            <person name="Kurbessoian T."/>
            <person name="Stajich J.E."/>
        </authorList>
    </citation>
    <scope>NUCLEOTIDE SEQUENCE</scope>
    <source>
        <strain evidence="19">TK_35</strain>
    </source>
</reference>
<comment type="similarity">
    <text evidence="13">In the C-terminal section; belongs to the FMN-dependent alpha-hydroxy acid dehydrogenase family.</text>
</comment>
<evidence type="ECO:0000256" key="4">
    <source>
        <dbReference type="ARBA" id="ARBA00011881"/>
    </source>
</evidence>
<dbReference type="EMBL" id="JAPDRN010000002">
    <property type="protein sequence ID" value="KAJ9646759.1"/>
    <property type="molecule type" value="Genomic_DNA"/>
</dbReference>
<dbReference type="PANTHER" id="PTHR10578:SF104">
    <property type="entry name" value="CYTOCHROME B2, MITOCHONDRIAL-RELATED"/>
    <property type="match status" value="1"/>
</dbReference>
<evidence type="ECO:0000313" key="19">
    <source>
        <dbReference type="EMBL" id="KAJ9646759.1"/>
    </source>
</evidence>
<evidence type="ECO:0000256" key="3">
    <source>
        <dbReference type="ARBA" id="ARBA00004569"/>
    </source>
</evidence>
<evidence type="ECO:0000256" key="15">
    <source>
        <dbReference type="ARBA" id="ARBA00066458"/>
    </source>
</evidence>
<accession>A0AA38YEN5</accession>
<dbReference type="GO" id="GO:0004460">
    <property type="term" value="F:L-lactate dehydrogenase (cytochrome) activity"/>
    <property type="evidence" value="ECO:0007669"/>
    <property type="project" value="UniProtKB-EC"/>
</dbReference>
<protein>
    <recommendedName>
        <fullName evidence="16">L-lactate dehydrogenase (cytochrome)</fullName>
        <ecNumber evidence="15">1.1.2.3</ecNumber>
    </recommendedName>
</protein>
<feature type="domain" description="Cytochrome b5 heme-binding" evidence="17">
    <location>
        <begin position="10"/>
        <end position="87"/>
    </location>
</feature>
<name>A0AA38YEN5_9EURO</name>
<evidence type="ECO:0000256" key="6">
    <source>
        <dbReference type="ARBA" id="ARBA00022630"/>
    </source>
</evidence>
<dbReference type="EC" id="1.1.2.3" evidence="15"/>
<evidence type="ECO:0000259" key="18">
    <source>
        <dbReference type="PROSITE" id="PS51349"/>
    </source>
</evidence>
<comment type="subunit">
    <text evidence="4">Homotetramer.</text>
</comment>
<dbReference type="InterPro" id="IPR013785">
    <property type="entry name" value="Aldolase_TIM"/>
</dbReference>
<dbReference type="CDD" id="cd02922">
    <property type="entry name" value="FCB2_FMN"/>
    <property type="match status" value="1"/>
</dbReference>
<dbReference type="FunFam" id="3.20.20.70:FF:000062">
    <property type="entry name" value="Cytochrome b2, mitochondrial, putative"/>
    <property type="match status" value="1"/>
</dbReference>
<comment type="subcellular location">
    <subcellularLocation>
        <location evidence="3">Mitochondrion intermembrane space</location>
    </subcellularLocation>
</comment>
<evidence type="ECO:0000256" key="8">
    <source>
        <dbReference type="ARBA" id="ARBA00022723"/>
    </source>
</evidence>
<comment type="caution">
    <text evidence="19">The sequence shown here is derived from an EMBL/GenBank/DDBJ whole genome shotgun (WGS) entry which is preliminary data.</text>
</comment>
<dbReference type="SMART" id="SM01117">
    <property type="entry name" value="Cyt-b5"/>
    <property type="match status" value="1"/>
</dbReference>
<keyword evidence="20" id="KW-1185">Reference proteome</keyword>
<evidence type="ECO:0000256" key="16">
    <source>
        <dbReference type="ARBA" id="ARBA00068515"/>
    </source>
</evidence>
<comment type="catalytic activity">
    <reaction evidence="12">
        <text>(S)-lactate + 2 Fe(III)-[cytochrome c] = 2 Fe(II)-[cytochrome c] + pyruvate + 2 H(+)</text>
        <dbReference type="Rhea" id="RHEA:19909"/>
        <dbReference type="Rhea" id="RHEA-COMP:10350"/>
        <dbReference type="Rhea" id="RHEA-COMP:14399"/>
        <dbReference type="ChEBI" id="CHEBI:15361"/>
        <dbReference type="ChEBI" id="CHEBI:15378"/>
        <dbReference type="ChEBI" id="CHEBI:16651"/>
        <dbReference type="ChEBI" id="CHEBI:29033"/>
        <dbReference type="ChEBI" id="CHEBI:29034"/>
        <dbReference type="EC" id="1.1.2.3"/>
    </reaction>
    <physiologicalReaction direction="left-to-right" evidence="12">
        <dbReference type="Rhea" id="RHEA:19910"/>
    </physiologicalReaction>
</comment>
<dbReference type="GO" id="GO:0020037">
    <property type="term" value="F:heme binding"/>
    <property type="evidence" value="ECO:0007669"/>
    <property type="project" value="InterPro"/>
</dbReference>
<dbReference type="InterPro" id="IPR037458">
    <property type="entry name" value="L-MDH/L-LDH_FMN-bd"/>
</dbReference>
<feature type="domain" description="FMN hydroxy acid dehydrogenase" evidence="18">
    <location>
        <begin position="123"/>
        <end position="483"/>
    </location>
</feature>
<evidence type="ECO:0000256" key="12">
    <source>
        <dbReference type="ARBA" id="ARBA00052399"/>
    </source>
</evidence>
<dbReference type="PROSITE" id="PS50255">
    <property type="entry name" value="CYTOCHROME_B5_2"/>
    <property type="match status" value="1"/>
</dbReference>
<sequence length="504" mass="54521">MASTSTLASTALVSYDELKKHNHAADCWILVHSKVWNVSSFLDEHPGGSAIILRYAGGDATSAYDEVHAPSILEQTLEKGQLIGVIDVTTMPAKPAFGAAELSVAEDSGLSNPISKPRQRSKPPLHSMIAVHDFEDVARDVYSEKTYAFYSSAATDLISHRDNQESFRKVMLRPRVLRNVRNVSIRRSILGCESSVPFFVSPTAMARLAHSDGELAIARGCGSQGIILTVSSNASYPLSDIVEAGLPKQPFFLQLYVNSDRQKTTQLLRKARDLGVQAVFVTVDAPIPGKREADERLAAGNLSSPVSGAVAVNDKKGGGLGRVMAQYIDSTLCWKDLPWIREASGGLPIVLKGIQTAADARAAADHGVEGILLSNHGGRSLDTTQPALLTLLEIHRQCPEILDQLEIYVDGGIRRGTDILKALALGATAVGIGRPYLYSLAYGQEGVEHLTEILSDELESAMKLVGITDVDQAHPGLVNTARLEPLIRTGETHPWIRWRSRSKL</sequence>
<gene>
    <name evidence="19" type="ORF">H2204_000451</name>
</gene>
<evidence type="ECO:0000256" key="9">
    <source>
        <dbReference type="ARBA" id="ARBA00023002"/>
    </source>
</evidence>
<comment type="cofactor">
    <cofactor evidence="2">
        <name>heme b</name>
        <dbReference type="ChEBI" id="CHEBI:60344"/>
    </cofactor>
</comment>
<dbReference type="Gene3D" id="3.20.20.70">
    <property type="entry name" value="Aldolase class I"/>
    <property type="match status" value="1"/>
</dbReference>
<dbReference type="Pfam" id="PF00173">
    <property type="entry name" value="Cyt-b5"/>
    <property type="match status" value="1"/>
</dbReference>
<keyword evidence="5" id="KW-0349">Heme</keyword>
<evidence type="ECO:0000256" key="14">
    <source>
        <dbReference type="ARBA" id="ARBA00061589"/>
    </source>
</evidence>
<keyword evidence="7" id="KW-0288">FMN</keyword>
<dbReference type="InterPro" id="IPR037396">
    <property type="entry name" value="FMN_HAD"/>
</dbReference>
<keyword evidence="10" id="KW-0408">Iron</keyword>
<dbReference type="InterPro" id="IPR018506">
    <property type="entry name" value="Cyt_B5_heme-BS"/>
</dbReference>
<comment type="cofactor">
    <cofactor evidence="1">
        <name>FMN</name>
        <dbReference type="ChEBI" id="CHEBI:58210"/>
    </cofactor>
</comment>
<dbReference type="Proteomes" id="UP001172681">
    <property type="component" value="Unassembled WGS sequence"/>
</dbReference>
<dbReference type="InterPro" id="IPR000262">
    <property type="entry name" value="FMN-dep_DH"/>
</dbReference>
<keyword evidence="8" id="KW-0479">Metal-binding</keyword>
<evidence type="ECO:0000256" key="13">
    <source>
        <dbReference type="ARBA" id="ARBA00061137"/>
    </source>
</evidence>
<dbReference type="Gene3D" id="3.10.120.10">
    <property type="entry name" value="Cytochrome b5-like heme/steroid binding domain"/>
    <property type="match status" value="1"/>
</dbReference>
<evidence type="ECO:0000256" key="1">
    <source>
        <dbReference type="ARBA" id="ARBA00001917"/>
    </source>
</evidence>
<keyword evidence="9" id="KW-0560">Oxidoreductase</keyword>
<evidence type="ECO:0000256" key="11">
    <source>
        <dbReference type="ARBA" id="ARBA00023128"/>
    </source>
</evidence>
<dbReference type="AlphaFoldDB" id="A0AA38YEN5"/>
<dbReference type="SUPFAM" id="SSF55856">
    <property type="entry name" value="Cytochrome b5-like heme/steroid binding domain"/>
    <property type="match status" value="1"/>
</dbReference>
<dbReference type="PROSITE" id="PS00191">
    <property type="entry name" value="CYTOCHROME_B5_1"/>
    <property type="match status" value="1"/>
</dbReference>
<evidence type="ECO:0000256" key="10">
    <source>
        <dbReference type="ARBA" id="ARBA00023004"/>
    </source>
</evidence>
<dbReference type="PANTHER" id="PTHR10578">
    <property type="entry name" value="S -2-HYDROXY-ACID OXIDASE-RELATED"/>
    <property type="match status" value="1"/>
</dbReference>
<comment type="similarity">
    <text evidence="14">In the N-terminal section; belongs to the cytochrome b5 family.</text>
</comment>
<evidence type="ECO:0000256" key="2">
    <source>
        <dbReference type="ARBA" id="ARBA00001970"/>
    </source>
</evidence>
<keyword evidence="11" id="KW-0496">Mitochondrion</keyword>
<proteinExistence type="inferred from homology"/>
<dbReference type="PROSITE" id="PS51349">
    <property type="entry name" value="FMN_HYDROXY_ACID_DH_2"/>
    <property type="match status" value="1"/>
</dbReference>
<keyword evidence="6" id="KW-0285">Flavoprotein</keyword>